<sequence>MKRLLILLLMLWQVAGAQAPVRVTKFTQSPTGVVAGWRQKVAGVDTGPDSWERIITTQGLNLVAANTALVKPLNRNFSTQVAKLDLSIYARQRPGQWADGFVVTNFYRRLDESLSAQLNYSTLLANKALTDAERTNPANRNIHYFEVSGGMLGAYENPATYVDASIPTLLNHIANNVNPAALNARRVCFNIELTYLPAVINGVDGVTGDEWSNPSACSGCNEDKGVLQFWPDAATRTWVVEAEGDWKGQSKTIQQLFDAGRLTAEIAQRQVNRAVLLVKWYQAVCPAGTLVTIGDGNQVYFNKSVAFEDHYASVKAGTRNSAYTPAFWTLGANFPAQTLNGKTVSGGGSRLWDVQGWVNNYRYVPTFILSAPDFDYIANTANGATYAYMWSKAKPGPDQEDVNIPASFAINRAAMAAYGRPNIPYVWQGHNRAEFGARKEGTETVVQFTNLGPDGSLLPPFLTETYSTVARFAGFPGDGITNWTTIGQGGPGASSEHNTWSNRPLSERMGQTAGLAALSAYGEYFPANPAQVKYLGIDDVYVKYPIAGGNSTGGSEPIIVDGGNGFYKRDAASIVFHTNGSVDPRTKAGVQARVITKNGAKWALLCMTNHRHVSATQSTTLSVRFKAADIGTAADIDVGPFVFSGWYPSIVEVCLQPTLLTLPQLTGVGSTSGGSSPPSFTGVDPDYNYGGFSFQVPPSVTFPDLISVVSGSLRVELKKSYGAGITGVYVGGSGNMINNADHGRQMAPALYADPTPFTPGGIYTKHPTFGQGFALNLNMVGDWANNPSQVLQTGFDPATGTVYTKTRARNFATLNYLTGTIYEQWVTPLPGDKIAVHYRITNNRNDDPAPARELDGSLVRSRGLNQEFPVAYINDSFAQLSFDAGSGTQTRNLNNSGDWLQSWPIVNNWLHVGNGTQGFGWVGPHITAVTGQMHPLGDPSAVGGPDGMRSTYVTNHYAVNMDPVGTLYTSYTLVGGSAATTKAYAESRTDLRLAAPDYSFTQHRRGFSTQNATLNDEATGGELVVTHKNEGARLYSPQRPFQASAVPTLYIRVKNDSPVTGMRLNFRKPGQSELEAAGQITDFTVPNDGQWHTRAINMTAIPGWSGTISYFVIGQNPAPDNSPVSGRTWRFRYIGKTNPTP</sequence>
<reference evidence="2 3" key="1">
    <citation type="submission" date="2019-10" db="EMBL/GenBank/DDBJ databases">
        <title>Rudanella paleaurantiibacter sp. nov., isolated from sludge.</title>
        <authorList>
            <person name="Xu S.Q."/>
        </authorList>
    </citation>
    <scope>NUCLEOTIDE SEQUENCE [LARGE SCALE GENOMIC DNA]</scope>
    <source>
        <strain evidence="2 3">HX-22-17</strain>
    </source>
</reference>
<evidence type="ECO:0000313" key="3">
    <source>
        <dbReference type="Proteomes" id="UP000488299"/>
    </source>
</evidence>
<keyword evidence="1" id="KW-0732">Signal</keyword>
<accession>A0A7J5TVE9</accession>
<protein>
    <submittedName>
        <fullName evidence="2">Uncharacterized protein</fullName>
    </submittedName>
</protein>
<dbReference type="Proteomes" id="UP000488299">
    <property type="component" value="Unassembled WGS sequence"/>
</dbReference>
<feature type="signal peptide" evidence="1">
    <location>
        <begin position="1"/>
        <end position="19"/>
    </location>
</feature>
<dbReference type="EMBL" id="WELI01000009">
    <property type="protein sequence ID" value="KAB7728129.1"/>
    <property type="molecule type" value="Genomic_DNA"/>
</dbReference>
<feature type="chain" id="PRO_5029555149" evidence="1">
    <location>
        <begin position="20"/>
        <end position="1141"/>
    </location>
</feature>
<dbReference type="AlphaFoldDB" id="A0A7J5TVE9"/>
<proteinExistence type="predicted"/>
<name>A0A7J5TVE9_9BACT</name>
<evidence type="ECO:0000256" key="1">
    <source>
        <dbReference type="SAM" id="SignalP"/>
    </source>
</evidence>
<dbReference type="RefSeq" id="WP_152126075.1">
    <property type="nucleotide sequence ID" value="NZ_WELI01000009.1"/>
</dbReference>
<organism evidence="2 3">
    <name type="scientific">Rudanella paleaurantiibacter</name>
    <dbReference type="NCBI Taxonomy" id="2614655"/>
    <lineage>
        <taxon>Bacteria</taxon>
        <taxon>Pseudomonadati</taxon>
        <taxon>Bacteroidota</taxon>
        <taxon>Cytophagia</taxon>
        <taxon>Cytophagales</taxon>
        <taxon>Cytophagaceae</taxon>
        <taxon>Rudanella</taxon>
    </lineage>
</organism>
<keyword evidence="3" id="KW-1185">Reference proteome</keyword>
<comment type="caution">
    <text evidence="2">The sequence shown here is derived from an EMBL/GenBank/DDBJ whole genome shotgun (WGS) entry which is preliminary data.</text>
</comment>
<gene>
    <name evidence="2" type="ORF">F5984_20500</name>
</gene>
<evidence type="ECO:0000313" key="2">
    <source>
        <dbReference type="EMBL" id="KAB7728129.1"/>
    </source>
</evidence>